<dbReference type="InterPro" id="IPR011006">
    <property type="entry name" value="CheY-like_superfamily"/>
</dbReference>
<keyword evidence="4 7" id="KW-0238">DNA-binding</keyword>
<dbReference type="SMART" id="SM00862">
    <property type="entry name" value="Trans_reg_C"/>
    <property type="match status" value="1"/>
</dbReference>
<protein>
    <submittedName>
        <fullName evidence="10">Transcriptional regulatory protein YkoG</fullName>
    </submittedName>
</protein>
<reference evidence="11" key="1">
    <citation type="journal article" date="2019" name="Int. J. Syst. Evol. Microbiol.">
        <title>The Global Catalogue of Microorganisms (GCM) 10K type strain sequencing project: providing services to taxonomists for standard genome sequencing and annotation.</title>
        <authorList>
            <consortium name="The Broad Institute Genomics Platform"/>
            <consortium name="The Broad Institute Genome Sequencing Center for Infectious Disease"/>
            <person name="Wu L."/>
            <person name="Ma J."/>
        </authorList>
    </citation>
    <scope>NUCLEOTIDE SEQUENCE [LARGE SCALE GENOMIC DNA]</scope>
    <source>
        <strain evidence="11">CGMCC 1.15420</strain>
    </source>
</reference>
<accession>A0ABQ1VS38</accession>
<dbReference type="InterPro" id="IPR036388">
    <property type="entry name" value="WH-like_DNA-bd_sf"/>
</dbReference>
<comment type="caution">
    <text evidence="6">Lacks conserved residue(s) required for the propagation of feature annotation.</text>
</comment>
<name>A0ABQ1VS38_9BACL</name>
<keyword evidence="11" id="KW-1185">Reference proteome</keyword>
<keyword evidence="1" id="KW-0597">Phosphoprotein</keyword>
<dbReference type="InterPro" id="IPR001867">
    <property type="entry name" value="OmpR/PhoB-type_DNA-bd"/>
</dbReference>
<dbReference type="PROSITE" id="PS50110">
    <property type="entry name" value="RESPONSE_REGULATORY"/>
    <property type="match status" value="1"/>
</dbReference>
<dbReference type="Proteomes" id="UP000608420">
    <property type="component" value="Unassembled WGS sequence"/>
</dbReference>
<evidence type="ECO:0000256" key="1">
    <source>
        <dbReference type="ARBA" id="ARBA00022553"/>
    </source>
</evidence>
<dbReference type="CDD" id="cd00383">
    <property type="entry name" value="trans_reg_C"/>
    <property type="match status" value="1"/>
</dbReference>
<comment type="caution">
    <text evidence="10">The sequence shown here is derived from an EMBL/GenBank/DDBJ whole genome shotgun (WGS) entry which is preliminary data.</text>
</comment>
<evidence type="ECO:0000313" key="10">
    <source>
        <dbReference type="EMBL" id="GGF94406.1"/>
    </source>
</evidence>
<dbReference type="PROSITE" id="PS51755">
    <property type="entry name" value="OMPR_PHOB"/>
    <property type="match status" value="1"/>
</dbReference>
<dbReference type="PANTHER" id="PTHR48111:SF56">
    <property type="entry name" value="TETRATHIONATE RESPONSE REGULATORY PROTEIN TTRR"/>
    <property type="match status" value="1"/>
</dbReference>
<evidence type="ECO:0000256" key="6">
    <source>
        <dbReference type="PROSITE-ProRule" id="PRU00169"/>
    </source>
</evidence>
<dbReference type="RefSeq" id="WP_120462121.1">
    <property type="nucleotide sequence ID" value="NZ_BMIW01000008.1"/>
</dbReference>
<dbReference type="InterPro" id="IPR016032">
    <property type="entry name" value="Sig_transdc_resp-reg_C-effctor"/>
</dbReference>
<proteinExistence type="predicted"/>
<dbReference type="SUPFAM" id="SSF46894">
    <property type="entry name" value="C-terminal effector domain of the bipartite response regulators"/>
    <property type="match status" value="1"/>
</dbReference>
<feature type="domain" description="OmpR/PhoB-type" evidence="9">
    <location>
        <begin position="127"/>
        <end position="224"/>
    </location>
</feature>
<keyword evidence="5" id="KW-0804">Transcription</keyword>
<keyword evidence="2" id="KW-0902">Two-component regulatory system</keyword>
<feature type="domain" description="Response regulatory" evidence="8">
    <location>
        <begin position="4"/>
        <end position="116"/>
    </location>
</feature>
<evidence type="ECO:0000313" key="11">
    <source>
        <dbReference type="Proteomes" id="UP000608420"/>
    </source>
</evidence>
<organism evidence="10 11">
    <name type="scientific">Paenibacillus aceti</name>
    <dbReference type="NCBI Taxonomy" id="1820010"/>
    <lineage>
        <taxon>Bacteria</taxon>
        <taxon>Bacillati</taxon>
        <taxon>Bacillota</taxon>
        <taxon>Bacilli</taxon>
        <taxon>Bacillales</taxon>
        <taxon>Paenibacillaceae</taxon>
        <taxon>Paenibacillus</taxon>
    </lineage>
</organism>
<gene>
    <name evidence="10" type="primary">ykoG</name>
    <name evidence="10" type="ORF">GCM10010913_14900</name>
</gene>
<feature type="DNA-binding region" description="OmpR/PhoB-type" evidence="7">
    <location>
        <begin position="127"/>
        <end position="224"/>
    </location>
</feature>
<dbReference type="SUPFAM" id="SSF52172">
    <property type="entry name" value="CheY-like"/>
    <property type="match status" value="1"/>
</dbReference>
<dbReference type="InterPro" id="IPR001789">
    <property type="entry name" value="Sig_transdc_resp-reg_receiver"/>
</dbReference>
<evidence type="ECO:0000256" key="4">
    <source>
        <dbReference type="ARBA" id="ARBA00023125"/>
    </source>
</evidence>
<evidence type="ECO:0000256" key="7">
    <source>
        <dbReference type="PROSITE-ProRule" id="PRU01091"/>
    </source>
</evidence>
<dbReference type="Gene3D" id="3.40.50.2300">
    <property type="match status" value="1"/>
</dbReference>
<sequence>MKASLLLIADDGDFGAKWQNVLKKMGFGVQLCLDTEDILREITGETPEVVLVTGELAYFTGIMPMLGGDESVFPVIALQRSARTADVVAAFQHGATDVVCDNIAIEELNARIVSFIRLFRRIMEVHSDELSFEDLRIELKSRKVFRAGELVRLTPKEYDLLRHLLRRVGEVCQRDSILQEVWGYDFATGTNVVDVYIRHLRKKIDKGHGRKLIHTVRGTGYMIQ</sequence>
<evidence type="ECO:0000259" key="8">
    <source>
        <dbReference type="PROSITE" id="PS50110"/>
    </source>
</evidence>
<evidence type="ECO:0000256" key="5">
    <source>
        <dbReference type="ARBA" id="ARBA00023163"/>
    </source>
</evidence>
<dbReference type="EMBL" id="BMIW01000008">
    <property type="protein sequence ID" value="GGF94406.1"/>
    <property type="molecule type" value="Genomic_DNA"/>
</dbReference>
<dbReference type="Pfam" id="PF00486">
    <property type="entry name" value="Trans_reg_C"/>
    <property type="match status" value="1"/>
</dbReference>
<dbReference type="Gene3D" id="1.10.10.10">
    <property type="entry name" value="Winged helix-like DNA-binding domain superfamily/Winged helix DNA-binding domain"/>
    <property type="match status" value="1"/>
</dbReference>
<dbReference type="InterPro" id="IPR039420">
    <property type="entry name" value="WalR-like"/>
</dbReference>
<keyword evidence="3" id="KW-0805">Transcription regulation</keyword>
<evidence type="ECO:0000256" key="2">
    <source>
        <dbReference type="ARBA" id="ARBA00023012"/>
    </source>
</evidence>
<evidence type="ECO:0000259" key="9">
    <source>
        <dbReference type="PROSITE" id="PS51755"/>
    </source>
</evidence>
<evidence type="ECO:0000256" key="3">
    <source>
        <dbReference type="ARBA" id="ARBA00023015"/>
    </source>
</evidence>
<dbReference type="PANTHER" id="PTHR48111">
    <property type="entry name" value="REGULATOR OF RPOS"/>
    <property type="match status" value="1"/>
</dbReference>